<feature type="signal peptide" evidence="1">
    <location>
        <begin position="1"/>
        <end position="19"/>
    </location>
</feature>
<keyword evidence="3" id="KW-1185">Reference proteome</keyword>
<protein>
    <submittedName>
        <fullName evidence="2">Uncharacterized protein</fullName>
    </submittedName>
</protein>
<dbReference type="RefSeq" id="WP_345156536.1">
    <property type="nucleotide sequence ID" value="NZ_BAABHC010000002.1"/>
</dbReference>
<proteinExistence type="predicted"/>
<evidence type="ECO:0000313" key="3">
    <source>
        <dbReference type="Proteomes" id="UP001500552"/>
    </source>
</evidence>
<feature type="chain" id="PRO_5046296831" evidence="1">
    <location>
        <begin position="20"/>
        <end position="71"/>
    </location>
</feature>
<dbReference type="EMBL" id="BAABHC010000002">
    <property type="protein sequence ID" value="GAA4424607.1"/>
    <property type="molecule type" value="Genomic_DNA"/>
</dbReference>
<evidence type="ECO:0000256" key="1">
    <source>
        <dbReference type="SAM" id="SignalP"/>
    </source>
</evidence>
<sequence length="71" mass="7633">MKKLFFASAVVLSSLTLYSCGGNEGATSEEVDGTVIDSDTTVSELEVERTVQDIDTTIETETETIEPGENE</sequence>
<keyword evidence="1" id="KW-0732">Signal</keyword>
<comment type="caution">
    <text evidence="2">The sequence shown here is derived from an EMBL/GenBank/DDBJ whole genome shotgun (WGS) entry which is preliminary data.</text>
</comment>
<dbReference type="Proteomes" id="UP001500552">
    <property type="component" value="Unassembled WGS sequence"/>
</dbReference>
<evidence type="ECO:0000313" key="2">
    <source>
        <dbReference type="EMBL" id="GAA4424607.1"/>
    </source>
</evidence>
<organism evidence="2 3">
    <name type="scientific">Pontibacter saemangeumensis</name>
    <dbReference type="NCBI Taxonomy" id="1084525"/>
    <lineage>
        <taxon>Bacteria</taxon>
        <taxon>Pseudomonadati</taxon>
        <taxon>Bacteroidota</taxon>
        <taxon>Cytophagia</taxon>
        <taxon>Cytophagales</taxon>
        <taxon>Hymenobacteraceae</taxon>
        <taxon>Pontibacter</taxon>
    </lineage>
</organism>
<name>A0ABP8L810_9BACT</name>
<gene>
    <name evidence="2" type="ORF">GCM10023188_04640</name>
</gene>
<dbReference type="PROSITE" id="PS51257">
    <property type="entry name" value="PROKAR_LIPOPROTEIN"/>
    <property type="match status" value="1"/>
</dbReference>
<accession>A0ABP8L810</accession>
<reference evidence="3" key="1">
    <citation type="journal article" date="2019" name="Int. J. Syst. Evol. Microbiol.">
        <title>The Global Catalogue of Microorganisms (GCM) 10K type strain sequencing project: providing services to taxonomists for standard genome sequencing and annotation.</title>
        <authorList>
            <consortium name="The Broad Institute Genomics Platform"/>
            <consortium name="The Broad Institute Genome Sequencing Center for Infectious Disease"/>
            <person name="Wu L."/>
            <person name="Ma J."/>
        </authorList>
    </citation>
    <scope>NUCLEOTIDE SEQUENCE [LARGE SCALE GENOMIC DNA]</scope>
    <source>
        <strain evidence="3">JCM 17926</strain>
    </source>
</reference>